<accession>A0ABX9XGY0</accession>
<sequence length="156" mass="17404">MSIIDSMSQANQPSGLATPSKSSRISTAAEFREIMQSVNQTSEAKQAQAEAKAKEQEENTSTAAEEFSRYMAMSVAEKIKHTLLQEMGLTEEEYDALPPEEKEKIDELIAERLDELNDPNKRASSDELQQQAAERMRAMLDGVNAEKEKSSIFDIT</sequence>
<name>A0ABX9XGY0_9PSED</name>
<dbReference type="EMBL" id="RKKU01000013">
    <property type="protein sequence ID" value="ROZ84015.1"/>
    <property type="molecule type" value="Genomic_DNA"/>
</dbReference>
<feature type="region of interest" description="Disordered" evidence="1">
    <location>
        <begin position="1"/>
        <end position="25"/>
    </location>
</feature>
<organism evidence="2 3">
    <name type="scientific">Pseudomonas neustonica</name>
    <dbReference type="NCBI Taxonomy" id="2487346"/>
    <lineage>
        <taxon>Bacteria</taxon>
        <taxon>Pseudomonadati</taxon>
        <taxon>Pseudomonadota</taxon>
        <taxon>Gammaproteobacteria</taxon>
        <taxon>Pseudomonadales</taxon>
        <taxon>Pseudomonadaceae</taxon>
        <taxon>Pseudomonas</taxon>
    </lineage>
</organism>
<evidence type="ECO:0000256" key="1">
    <source>
        <dbReference type="SAM" id="MobiDB-lite"/>
    </source>
</evidence>
<comment type="caution">
    <text evidence="2">The sequence shown here is derived from an EMBL/GenBank/DDBJ whole genome shotgun (WGS) entry which is preliminary data.</text>
</comment>
<dbReference type="RefSeq" id="WP_123889729.1">
    <property type="nucleotide sequence ID" value="NZ_JBPYCX010000005.1"/>
</dbReference>
<dbReference type="Proteomes" id="UP000275199">
    <property type="component" value="Unassembled WGS sequence"/>
</dbReference>
<feature type="region of interest" description="Disordered" evidence="1">
    <location>
        <begin position="38"/>
        <end position="63"/>
    </location>
</feature>
<keyword evidence="3" id="KW-1185">Reference proteome</keyword>
<evidence type="ECO:0000313" key="2">
    <source>
        <dbReference type="EMBL" id="ROZ84015.1"/>
    </source>
</evidence>
<reference evidence="2 3" key="1">
    <citation type="submission" date="2018-11" db="EMBL/GenBank/DDBJ databases">
        <authorList>
            <person name="Jang G.I."/>
            <person name="Hwang C.Y."/>
        </authorList>
    </citation>
    <scope>NUCLEOTIDE SEQUENCE [LARGE SCALE GENOMIC DNA]</scope>
    <source>
        <strain evidence="2 3">SSM26</strain>
    </source>
</reference>
<protein>
    <submittedName>
        <fullName evidence="2">Uncharacterized protein</fullName>
    </submittedName>
</protein>
<proteinExistence type="predicted"/>
<evidence type="ECO:0000313" key="3">
    <source>
        <dbReference type="Proteomes" id="UP000275199"/>
    </source>
</evidence>
<gene>
    <name evidence="2" type="ORF">EF096_11260</name>
</gene>